<feature type="domain" description="Clp1 N-terminal" evidence="3">
    <location>
        <begin position="31"/>
        <end position="132"/>
    </location>
</feature>
<evidence type="ECO:0000259" key="4">
    <source>
        <dbReference type="Pfam" id="PF16575"/>
    </source>
</evidence>
<dbReference type="Gene3D" id="3.40.50.300">
    <property type="entry name" value="P-loop containing nucleotide triphosphate hydrolases"/>
    <property type="match status" value="1"/>
</dbReference>
<evidence type="ECO:0000313" key="6">
    <source>
        <dbReference type="Proteomes" id="UP000007350"/>
    </source>
</evidence>
<dbReference type="InterPro" id="IPR027417">
    <property type="entry name" value="P-loop_NTPase"/>
</dbReference>
<keyword evidence="6" id="KW-1185">Reference proteome</keyword>
<keyword evidence="2" id="KW-0067">ATP-binding</keyword>
<dbReference type="Proteomes" id="UP000007350">
    <property type="component" value="Unassembled WGS sequence"/>
</dbReference>
<dbReference type="Pfam" id="PF16575">
    <property type="entry name" value="CLP1_P"/>
    <property type="match status" value="1"/>
</dbReference>
<evidence type="ECO:0000256" key="2">
    <source>
        <dbReference type="ARBA" id="ARBA00022840"/>
    </source>
</evidence>
<dbReference type="PANTHER" id="PTHR12755:SF4">
    <property type="entry name" value="POLYRIBONUCLEOTIDE 5'-HYDROXYL-KINASE CLP1 P-LOOP DOMAIN-CONTAINING PROTEIN"/>
    <property type="match status" value="1"/>
</dbReference>
<reference evidence="5 6" key="1">
    <citation type="journal article" date="2012" name="BMC Genomics">
        <title>Comparative genomic analysis of human infective Trypanosoma cruzi lineages with the bat-restricted subspecies T. cruzi marinkellei.</title>
        <authorList>
            <person name="Franzen O."/>
            <person name="Talavera-Lopez C."/>
            <person name="Ochaya S."/>
            <person name="Butler C.E."/>
            <person name="Messenger L.A."/>
            <person name="Lewis M.D."/>
            <person name="Llewellyn M.S."/>
            <person name="Marinkelle C.J."/>
            <person name="Tyler K.M."/>
            <person name="Miles M.A."/>
            <person name="Andersson B."/>
        </authorList>
    </citation>
    <scope>NUCLEOTIDE SEQUENCE [LARGE SCALE GENOMIC DNA]</scope>
    <source>
        <strain evidence="5 6">B7</strain>
    </source>
</reference>
<dbReference type="OrthoDB" id="258143at2759"/>
<evidence type="ECO:0000313" key="5">
    <source>
        <dbReference type="EMBL" id="EKF31055.1"/>
    </source>
</evidence>
<dbReference type="Pfam" id="PF16573">
    <property type="entry name" value="CLP1_N"/>
    <property type="match status" value="1"/>
</dbReference>
<dbReference type="GO" id="GO:0051731">
    <property type="term" value="F:polynucleotide 5'-hydroxyl-kinase activity"/>
    <property type="evidence" value="ECO:0007669"/>
    <property type="project" value="InterPro"/>
</dbReference>
<dbReference type="InterPro" id="IPR032319">
    <property type="entry name" value="CLP1_P"/>
</dbReference>
<gene>
    <name evidence="5" type="ORF">MOQ_005108</name>
</gene>
<organism evidence="5 6">
    <name type="scientific">Trypanosoma cruzi marinkellei</name>
    <dbReference type="NCBI Taxonomy" id="85056"/>
    <lineage>
        <taxon>Eukaryota</taxon>
        <taxon>Discoba</taxon>
        <taxon>Euglenozoa</taxon>
        <taxon>Kinetoplastea</taxon>
        <taxon>Metakinetoplastina</taxon>
        <taxon>Trypanosomatida</taxon>
        <taxon>Trypanosomatidae</taxon>
        <taxon>Trypanosoma</taxon>
        <taxon>Schizotrypanum</taxon>
    </lineage>
</organism>
<evidence type="ECO:0000256" key="1">
    <source>
        <dbReference type="ARBA" id="ARBA00022741"/>
    </source>
</evidence>
<name>K2MVE1_TRYCR</name>
<keyword evidence="1" id="KW-0547">Nucleotide-binding</keyword>
<dbReference type="GO" id="GO:0005634">
    <property type="term" value="C:nucleus"/>
    <property type="evidence" value="ECO:0007669"/>
    <property type="project" value="TreeGrafter"/>
</dbReference>
<dbReference type="AlphaFoldDB" id="K2MVE1"/>
<protein>
    <submittedName>
        <fullName evidence="5">Uncharacterized protein</fullName>
    </submittedName>
</protein>
<comment type="caution">
    <text evidence="5">The sequence shown here is derived from an EMBL/GenBank/DDBJ whole genome shotgun (WGS) entry which is preliminary data.</text>
</comment>
<accession>K2MVE1</accession>
<dbReference type="EMBL" id="AHKC01011086">
    <property type="protein sequence ID" value="EKF31055.1"/>
    <property type="molecule type" value="Genomic_DNA"/>
</dbReference>
<dbReference type="GO" id="GO:0006388">
    <property type="term" value="P:tRNA splicing, via endonucleolytic cleavage and ligation"/>
    <property type="evidence" value="ECO:0007669"/>
    <property type="project" value="TreeGrafter"/>
</dbReference>
<feature type="domain" description="Clp1 P-loop" evidence="4">
    <location>
        <begin position="148"/>
        <end position="223"/>
    </location>
</feature>
<dbReference type="InterPro" id="IPR032324">
    <property type="entry name" value="Clp1_N"/>
</dbReference>
<dbReference type="PANTHER" id="PTHR12755">
    <property type="entry name" value="CLEAVAGE/POLYADENYLATION FACTOR IA SUBUNIT CLP1P"/>
    <property type="match status" value="1"/>
</dbReference>
<sequence>MIFKSISLNCIAAVVHLGAQMEGVEVATTFLSAGSELVVSIPHKTKRCSATLKVLSLTGGVEPRVDVLGAPALVDVTYNLLPGMVFSIFAWNNASIRIEGPKQLILNCYRSTIPPFLRPVIEYHCIIHDARTMADKNSLFGPIVLICGKNDTEKHAIARTLCNYAARTGWCPQLVDLDCGVGQMLGAPGTLCAGVIEYPMTLDEETTTGPVSVCFFTGSTEPQIRSGSGEWNMFAPYTHYTNLLLTCVNGRIARHLGGIAASSGAVVVLPELKGISGIVFAENLLRRFNISHVLCVGDDFLFSGLQERIMKMQKPMNSHSSVSTRIDRLSQSFHYPPMDAGPEYLSLKLEKYFFGGGAIDLQPSEINKSFSSIEILLLKDNDSHAVVTVVEQDALEAIVGCVGALLESSTIRDKDVLSLAPFALARVQGVDAHGVNLLVSTHSAISEKLILVVGSFRWITQ</sequence>
<dbReference type="GO" id="GO:0005524">
    <property type="term" value="F:ATP binding"/>
    <property type="evidence" value="ECO:0007669"/>
    <property type="project" value="UniProtKB-KW"/>
</dbReference>
<dbReference type="InterPro" id="IPR045116">
    <property type="entry name" value="Clp1/Grc3"/>
</dbReference>
<proteinExistence type="predicted"/>
<evidence type="ECO:0000259" key="3">
    <source>
        <dbReference type="Pfam" id="PF16573"/>
    </source>
</evidence>